<name>A0A846QID1_9BACT</name>
<gene>
    <name evidence="1" type="ORF">GGQ74_001661</name>
</gene>
<dbReference type="Gene3D" id="3.40.1260.10">
    <property type="entry name" value="DsrEFH-like"/>
    <property type="match status" value="1"/>
</dbReference>
<sequence length="112" mass="12176">MISTATIIVKQPMGNERATLGIRTAYAAQVGGYETTLVFMDKGVYNLVGSQPDYLGKMVSMFAENEGRIVCLDKCLEMRGIDADSLNAESVEVVDADEIADIIDECDSVNIF</sequence>
<dbReference type="SUPFAM" id="SSF75169">
    <property type="entry name" value="DsrEFH-like"/>
    <property type="match status" value="1"/>
</dbReference>
<dbReference type="Proteomes" id="UP000580856">
    <property type="component" value="Unassembled WGS sequence"/>
</dbReference>
<accession>A0A846QID1</accession>
<evidence type="ECO:0000313" key="2">
    <source>
        <dbReference type="Proteomes" id="UP000580856"/>
    </source>
</evidence>
<dbReference type="InterPro" id="IPR003787">
    <property type="entry name" value="Sulphur_relay_DsrE/F-like"/>
</dbReference>
<proteinExistence type="predicted"/>
<dbReference type="InterPro" id="IPR027396">
    <property type="entry name" value="DsrEFH-like"/>
</dbReference>
<keyword evidence="2" id="KW-1185">Reference proteome</keyword>
<keyword evidence="1" id="KW-0808">Transferase</keyword>
<dbReference type="GO" id="GO:0016740">
    <property type="term" value="F:transferase activity"/>
    <property type="evidence" value="ECO:0007669"/>
    <property type="project" value="UniProtKB-KW"/>
</dbReference>
<organism evidence="1 2">
    <name type="scientific">Desulfobaculum xiamenense</name>
    <dbReference type="NCBI Taxonomy" id="995050"/>
    <lineage>
        <taxon>Bacteria</taxon>
        <taxon>Pseudomonadati</taxon>
        <taxon>Thermodesulfobacteriota</taxon>
        <taxon>Desulfovibrionia</taxon>
        <taxon>Desulfovibrionales</taxon>
        <taxon>Desulfovibrionaceae</taxon>
        <taxon>Desulfobaculum</taxon>
    </lineage>
</organism>
<dbReference type="RefSeq" id="WP_167941091.1">
    <property type="nucleotide sequence ID" value="NZ_JAATJA010000002.1"/>
</dbReference>
<protein>
    <submittedName>
        <fullName evidence="1">Sulfur relay (Sulfurtransferase) DsrF/TusC family protein</fullName>
    </submittedName>
</protein>
<comment type="caution">
    <text evidence="1">The sequence shown here is derived from an EMBL/GenBank/DDBJ whole genome shotgun (WGS) entry which is preliminary data.</text>
</comment>
<evidence type="ECO:0000313" key="1">
    <source>
        <dbReference type="EMBL" id="NJB67988.1"/>
    </source>
</evidence>
<dbReference type="Pfam" id="PF02635">
    <property type="entry name" value="DsrE"/>
    <property type="match status" value="1"/>
</dbReference>
<dbReference type="EMBL" id="JAATJA010000002">
    <property type="protein sequence ID" value="NJB67988.1"/>
    <property type="molecule type" value="Genomic_DNA"/>
</dbReference>
<reference evidence="1 2" key="1">
    <citation type="submission" date="2020-03" db="EMBL/GenBank/DDBJ databases">
        <title>Genomic Encyclopedia of Type Strains, Phase IV (KMG-IV): sequencing the most valuable type-strain genomes for metagenomic binning, comparative biology and taxonomic classification.</title>
        <authorList>
            <person name="Goeker M."/>
        </authorList>
    </citation>
    <scope>NUCLEOTIDE SEQUENCE [LARGE SCALE GENOMIC DNA]</scope>
    <source>
        <strain evidence="1 2">DSM 24233</strain>
    </source>
</reference>
<dbReference type="AlphaFoldDB" id="A0A846QID1"/>